<name>A0A0E9Y2F4_ANGAN</name>
<evidence type="ECO:0000313" key="1">
    <source>
        <dbReference type="EMBL" id="JAI08391.1"/>
    </source>
</evidence>
<dbReference type="EMBL" id="GBXM01000187">
    <property type="protein sequence ID" value="JAI08391.1"/>
    <property type="molecule type" value="Transcribed_RNA"/>
</dbReference>
<reference evidence="1" key="1">
    <citation type="submission" date="2014-11" db="EMBL/GenBank/DDBJ databases">
        <authorList>
            <person name="Amaro Gonzalez C."/>
        </authorList>
    </citation>
    <scope>NUCLEOTIDE SEQUENCE</scope>
</reference>
<proteinExistence type="predicted"/>
<reference evidence="1" key="2">
    <citation type="journal article" date="2015" name="Fish Shellfish Immunol.">
        <title>Early steps in the European eel (Anguilla anguilla)-Vibrio vulnificus interaction in the gills: Role of the RtxA13 toxin.</title>
        <authorList>
            <person name="Callol A."/>
            <person name="Pajuelo D."/>
            <person name="Ebbesson L."/>
            <person name="Teles M."/>
            <person name="MacKenzie S."/>
            <person name="Amaro C."/>
        </authorList>
    </citation>
    <scope>NUCLEOTIDE SEQUENCE</scope>
</reference>
<organism evidence="1">
    <name type="scientific">Anguilla anguilla</name>
    <name type="common">European freshwater eel</name>
    <name type="synonym">Muraena anguilla</name>
    <dbReference type="NCBI Taxonomy" id="7936"/>
    <lineage>
        <taxon>Eukaryota</taxon>
        <taxon>Metazoa</taxon>
        <taxon>Chordata</taxon>
        <taxon>Craniata</taxon>
        <taxon>Vertebrata</taxon>
        <taxon>Euteleostomi</taxon>
        <taxon>Actinopterygii</taxon>
        <taxon>Neopterygii</taxon>
        <taxon>Teleostei</taxon>
        <taxon>Anguilliformes</taxon>
        <taxon>Anguillidae</taxon>
        <taxon>Anguilla</taxon>
    </lineage>
</organism>
<protein>
    <submittedName>
        <fullName evidence="1">Uncharacterized protein</fullName>
    </submittedName>
</protein>
<accession>A0A0E9Y2F4</accession>
<sequence>MDFWHFIRLWVKLCKLQVLASPLLFFFTQI</sequence>
<dbReference type="AlphaFoldDB" id="A0A0E9Y2F4"/>